<proteinExistence type="predicted"/>
<keyword evidence="2" id="KW-1185">Reference proteome</keyword>
<protein>
    <recommendedName>
        <fullName evidence="3">Thioredoxin domain-containing protein</fullName>
    </recommendedName>
</protein>
<dbReference type="InterPro" id="IPR036249">
    <property type="entry name" value="Thioredoxin-like_sf"/>
</dbReference>
<evidence type="ECO:0008006" key="3">
    <source>
        <dbReference type="Google" id="ProtNLM"/>
    </source>
</evidence>
<comment type="caution">
    <text evidence="1">The sequence shown here is derived from an EMBL/GenBank/DDBJ whole genome shotgun (WGS) entry which is preliminary data.</text>
</comment>
<accession>A0ABV2J8Q3</accession>
<dbReference type="RefSeq" id="WP_354367326.1">
    <property type="nucleotide sequence ID" value="NZ_JBEPMA010000003.1"/>
</dbReference>
<gene>
    <name evidence="1" type="ORF">ABID14_000783</name>
</gene>
<reference evidence="1 2" key="1">
    <citation type="submission" date="2024-06" db="EMBL/GenBank/DDBJ databases">
        <title>Genomic Encyclopedia of Type Strains, Phase IV (KMG-IV): sequencing the most valuable type-strain genomes for metagenomic binning, comparative biology and taxonomic classification.</title>
        <authorList>
            <person name="Goeker M."/>
        </authorList>
    </citation>
    <scope>NUCLEOTIDE SEQUENCE [LARGE SCALE GENOMIC DNA]</scope>
    <source>
        <strain evidence="1 2">DSM 21460</strain>
    </source>
</reference>
<organism evidence="1 2">
    <name type="scientific">Peptoniphilus olsenii</name>
    <dbReference type="NCBI Taxonomy" id="411570"/>
    <lineage>
        <taxon>Bacteria</taxon>
        <taxon>Bacillati</taxon>
        <taxon>Bacillota</taxon>
        <taxon>Tissierellia</taxon>
        <taxon>Tissierellales</taxon>
        <taxon>Peptoniphilaceae</taxon>
        <taxon>Peptoniphilus</taxon>
    </lineage>
</organism>
<dbReference type="SUPFAM" id="SSF52833">
    <property type="entry name" value="Thioredoxin-like"/>
    <property type="match status" value="1"/>
</dbReference>
<dbReference type="EMBL" id="JBEPMA010000003">
    <property type="protein sequence ID" value="MET3617155.1"/>
    <property type="molecule type" value="Genomic_DNA"/>
</dbReference>
<dbReference type="Gene3D" id="3.40.30.10">
    <property type="entry name" value="Glutaredoxin"/>
    <property type="match status" value="1"/>
</dbReference>
<sequence length="382" mass="43559">MTTDDNGIVDFSFENNLEEANRDNIFKLISSGTNPENTQAINMIKDNYGKNILQYKVKNKNGEEVSLGNLNIDNEKPTVVIFSYPMCGGCQDMMKFMSKINHDKYNLIEVITSVNNNNFKENVENTEKIFNNLGAENLLEHIVYDGADLIWQTRLNLKTTPNILFLDKYGRLIGASGKLTPIEFNDSMKLYCDVDDAVEGKSLGDIVLEEGIAMAKPFKTIYGQDLSQFELTNMMTGKKETLEKIVGKGNDKPILISLGTSSCSNCVNSWKTFPNEELEDFTLIEGLIDDYSEEKASDLKKQLIRQHFQTDENDKRLEHFYYDAYSIFSLPNKLDSSVMFTGTPVGIIFDKDFKVRNYVDFPSYTEKTREKIKRVAESVYKD</sequence>
<dbReference type="Proteomes" id="UP001549162">
    <property type="component" value="Unassembled WGS sequence"/>
</dbReference>
<name>A0ABV2J8Q3_9FIRM</name>
<evidence type="ECO:0000313" key="1">
    <source>
        <dbReference type="EMBL" id="MET3617155.1"/>
    </source>
</evidence>
<evidence type="ECO:0000313" key="2">
    <source>
        <dbReference type="Proteomes" id="UP001549162"/>
    </source>
</evidence>